<dbReference type="AlphaFoldDB" id="A0A368VDH9"/>
<keyword evidence="4" id="KW-1185">Reference proteome</keyword>
<protein>
    <submittedName>
        <fullName evidence="2">Uncharacterized protein</fullName>
    </submittedName>
</protein>
<evidence type="ECO:0000313" key="3">
    <source>
        <dbReference type="Proteomes" id="UP000252795"/>
    </source>
</evidence>
<dbReference type="EMBL" id="QNSA01000001">
    <property type="protein sequence ID" value="RBP76857.1"/>
    <property type="molecule type" value="Genomic_DNA"/>
</dbReference>
<dbReference type="RefSeq" id="WP_113878818.1">
    <property type="nucleotide sequence ID" value="NZ_QNSA01000001.1"/>
</dbReference>
<dbReference type="Proteomes" id="UP000253065">
    <property type="component" value="Unassembled WGS sequence"/>
</dbReference>
<name>A0A368VDH9_MARNT</name>
<evidence type="ECO:0000313" key="1">
    <source>
        <dbReference type="EMBL" id="RBP76857.1"/>
    </source>
</evidence>
<gene>
    <name evidence="2" type="ORF">DET51_10140</name>
    <name evidence="1" type="ORF">DET64_10140</name>
</gene>
<dbReference type="Proteomes" id="UP000252795">
    <property type="component" value="Unassembled WGS sequence"/>
</dbReference>
<sequence>MKKWLEEAEGSLAEAMEAARIGEIPAHNLYMIAPLIYSKRNNMSNDALVQEMVDENEVQVKRDWACDERSKDQYKFHYVASYLFCFVVAGKIEERRYDEIMEYATSKMDLFTDDYGLE</sequence>
<dbReference type="EMBL" id="QPJB01000001">
    <property type="protein sequence ID" value="RCW37704.1"/>
    <property type="molecule type" value="Genomic_DNA"/>
</dbReference>
<evidence type="ECO:0000313" key="2">
    <source>
        <dbReference type="EMBL" id="RCW37704.1"/>
    </source>
</evidence>
<comment type="caution">
    <text evidence="2">The sequence shown here is derived from an EMBL/GenBank/DDBJ whole genome shotgun (WGS) entry which is preliminary data.</text>
</comment>
<organism evidence="2 3">
    <name type="scientific">Marinobacter nauticus</name>
    <name type="common">Marinobacter hydrocarbonoclasticus</name>
    <name type="synonym">Marinobacter aquaeolei</name>
    <dbReference type="NCBI Taxonomy" id="2743"/>
    <lineage>
        <taxon>Bacteria</taxon>
        <taxon>Pseudomonadati</taxon>
        <taxon>Pseudomonadota</taxon>
        <taxon>Gammaproteobacteria</taxon>
        <taxon>Pseudomonadales</taxon>
        <taxon>Marinobacteraceae</taxon>
        <taxon>Marinobacter</taxon>
    </lineage>
</organism>
<accession>A0A368VDH9</accession>
<evidence type="ECO:0000313" key="4">
    <source>
        <dbReference type="Proteomes" id="UP000253065"/>
    </source>
</evidence>
<proteinExistence type="predicted"/>
<reference evidence="2 3" key="1">
    <citation type="submission" date="2018-07" db="EMBL/GenBank/DDBJ databases">
        <title>Freshwater and sediment microbial communities from various areas in North America, analyzing microbe dynamics in response to fracking.</title>
        <authorList>
            <person name="Lamendella R."/>
        </authorList>
    </citation>
    <scope>NUCLEOTIDE SEQUENCE [LARGE SCALE GENOMIC DNA]</scope>
    <source>
        <strain evidence="2 3">114E</strain>
        <strain evidence="1 4">114E_o</strain>
    </source>
</reference>